<dbReference type="PRINTS" id="PR00258">
    <property type="entry name" value="SPERACTRCPTR"/>
</dbReference>
<evidence type="ECO:0000256" key="4">
    <source>
        <dbReference type="ARBA" id="ARBA00022737"/>
    </source>
</evidence>
<feature type="disulfide bond" evidence="10">
    <location>
        <begin position="289"/>
        <end position="350"/>
    </location>
</feature>
<evidence type="ECO:0000256" key="9">
    <source>
        <dbReference type="ARBA" id="ARBA00023180"/>
    </source>
</evidence>
<dbReference type="RefSeq" id="XP_038067346.1">
    <property type="nucleotide sequence ID" value="XM_038211418.1"/>
</dbReference>
<accession>A0A914AVR3</accession>
<keyword evidence="4" id="KW-0677">Repeat</keyword>
<evidence type="ECO:0000256" key="12">
    <source>
        <dbReference type="SAM" id="SignalP"/>
    </source>
</evidence>
<evidence type="ECO:0000256" key="6">
    <source>
        <dbReference type="ARBA" id="ARBA00023136"/>
    </source>
</evidence>
<feature type="domain" description="SRCR" evidence="13">
    <location>
        <begin position="474"/>
        <end position="578"/>
    </location>
</feature>
<dbReference type="EnsemblMetazoa" id="XM_038211419.1">
    <property type="protein sequence ID" value="XP_038067347.1"/>
    <property type="gene ID" value="LOC119737229"/>
</dbReference>
<keyword evidence="6 11" id="KW-0472">Membrane</keyword>
<feature type="disulfide bond" evidence="10">
    <location>
        <begin position="276"/>
        <end position="340"/>
    </location>
</feature>
<dbReference type="OMA" id="VECTHIL"/>
<feature type="disulfide bond" evidence="10">
    <location>
        <begin position="213"/>
        <end position="223"/>
    </location>
</feature>
<evidence type="ECO:0000256" key="1">
    <source>
        <dbReference type="ARBA" id="ARBA00004167"/>
    </source>
</evidence>
<evidence type="ECO:0000256" key="2">
    <source>
        <dbReference type="ARBA" id="ARBA00022692"/>
    </source>
</evidence>
<dbReference type="RefSeq" id="XP_038067347.1">
    <property type="nucleotide sequence ID" value="XM_038211419.1"/>
</dbReference>
<dbReference type="FunFam" id="3.10.250.10:FF:000001">
    <property type="entry name" value="Lysyl oxidase 4 isoform X1"/>
    <property type="match status" value="2"/>
</dbReference>
<feature type="domain" description="SRCR" evidence="13">
    <location>
        <begin position="251"/>
        <end position="351"/>
    </location>
</feature>
<keyword evidence="9" id="KW-0325">Glycoprotein</keyword>
<evidence type="ECO:0000256" key="5">
    <source>
        <dbReference type="ARBA" id="ARBA00022989"/>
    </source>
</evidence>
<feature type="domain" description="SRCR" evidence="13">
    <location>
        <begin position="360"/>
        <end position="461"/>
    </location>
</feature>
<evidence type="ECO:0000259" key="13">
    <source>
        <dbReference type="PROSITE" id="PS50287"/>
    </source>
</evidence>
<proteinExistence type="predicted"/>
<dbReference type="Proteomes" id="UP000887568">
    <property type="component" value="Unplaced"/>
</dbReference>
<feature type="disulfide bond" evidence="10">
    <location>
        <begin position="97"/>
        <end position="107"/>
    </location>
</feature>
<feature type="domain" description="SRCR" evidence="13">
    <location>
        <begin position="590"/>
        <end position="693"/>
    </location>
</feature>
<dbReference type="AlphaFoldDB" id="A0A914AVR3"/>
<keyword evidence="15" id="KW-1185">Reference proteome</keyword>
<dbReference type="FunFam" id="3.10.250.10:FF:000011">
    <property type="entry name" value="Scavenger receptor class A member 5"/>
    <property type="match status" value="1"/>
</dbReference>
<dbReference type="InterPro" id="IPR001190">
    <property type="entry name" value="SRCR"/>
</dbReference>
<keyword evidence="3 12" id="KW-0732">Signal</keyword>
<evidence type="ECO:0000313" key="15">
    <source>
        <dbReference type="Proteomes" id="UP000887568"/>
    </source>
</evidence>
<evidence type="ECO:0000256" key="10">
    <source>
        <dbReference type="PROSITE-ProRule" id="PRU00196"/>
    </source>
</evidence>
<dbReference type="Gene3D" id="3.10.250.10">
    <property type="entry name" value="SRCR-like domain"/>
    <property type="match status" value="6"/>
</dbReference>
<feature type="transmembrane region" description="Helical" evidence="11">
    <location>
        <begin position="708"/>
        <end position="733"/>
    </location>
</feature>
<name>A0A914AVR3_PATMI</name>
<dbReference type="FunFam" id="3.10.250.10:FF:000007">
    <property type="entry name" value="Soluble scavenger receptor cysteine-rich domain-containing protein SSC5D"/>
    <property type="match status" value="1"/>
</dbReference>
<reference evidence="14" key="1">
    <citation type="submission" date="2022-11" db="UniProtKB">
        <authorList>
            <consortium name="EnsemblMetazoa"/>
        </authorList>
    </citation>
    <scope>IDENTIFICATION</scope>
</reference>
<keyword evidence="5 11" id="KW-1133">Transmembrane helix</keyword>
<evidence type="ECO:0000256" key="7">
    <source>
        <dbReference type="ARBA" id="ARBA00023157"/>
    </source>
</evidence>
<evidence type="ECO:0000313" key="14">
    <source>
        <dbReference type="EnsemblMetazoa" id="XP_038067346.1"/>
    </source>
</evidence>
<comment type="subcellular location">
    <subcellularLocation>
        <location evidence="1">Membrane</location>
        <topology evidence="1">Single-pass membrane protein</topology>
    </subcellularLocation>
</comment>
<keyword evidence="8" id="KW-0675">Receptor</keyword>
<sequence length="760" mass="83545">MHLIFIATVLLTLTFQESFTSKTLPDASVRLVGGATRCSGQVQVYQGEWMNLYRTHWGEAEGRVVCRQLGCGDLVSPDANYKDKASAYPVWSELVSCTGDELTLMNCSHRRNASDSLGPETYRAAVACHQNDLPNAPESMAVRLINGTTPNSGRVEIYYNGEWGTICGLNSWSLTDGHVVCRQLGYASAVAVKGYMEPFGHGYGSILLSFVDCDGHEEKLGDCRHEGWYRHNCDHYYDVGVICKTSNETGIRLVDGPSQYEGRVELYYNGEWGTICDDGWGIEDARVVCRQLGYGPAISTGRTYGQGQGAILQSDVNCHGWETSIMDCDMPRWYPSTAGCHHREDAGVKCNIPEDPSVRVRLTHSFLDSEGQVEVYHNGEWGTACSNSFTIREADVVCRQLGYRKALKVLEPGRYGDAELIILDNVQCEITSKKLEDCQGLVWYPTHSDCLLQHTAGVMCDINVIPDTVSSVKVRLTGGAVESEGQVELFYSNQWGTVCASGFDMNAATVVCRQLGYNNAMYLTTAEEFSDGSRPLLLDSVKCRLGTEENIARCGPLEWYRHDWHNCQPAESAAVACHGSKIGGDMEVVVRLSNGTQASNGRVDVYHHGQWGSVCGAGLGRNEAQVICRQLGYRSGEPVERFGMYGSGAEQVSMWALTCTGEEILVDMCTDIEWYDGSKHVCDKDQTAGVVCKQADGKSKSPTPGPPVYAVVIIILLSIIAVVLLVVLSYCVFLKRSKRNAAATQMRYAVLDKQDNSTAY</sequence>
<keyword evidence="2 11" id="KW-0812">Transmembrane</keyword>
<organism evidence="14 15">
    <name type="scientific">Patiria miniata</name>
    <name type="common">Bat star</name>
    <name type="synonym">Asterina miniata</name>
    <dbReference type="NCBI Taxonomy" id="46514"/>
    <lineage>
        <taxon>Eukaryota</taxon>
        <taxon>Metazoa</taxon>
        <taxon>Echinodermata</taxon>
        <taxon>Eleutherozoa</taxon>
        <taxon>Asterozoa</taxon>
        <taxon>Asteroidea</taxon>
        <taxon>Valvatacea</taxon>
        <taxon>Valvatida</taxon>
        <taxon>Asterinidae</taxon>
        <taxon>Patiria</taxon>
    </lineage>
</organism>
<dbReference type="PROSITE" id="PS00420">
    <property type="entry name" value="SRCR_1"/>
    <property type="match status" value="2"/>
</dbReference>
<dbReference type="PROSITE" id="PS50287">
    <property type="entry name" value="SRCR_2"/>
    <property type="match status" value="6"/>
</dbReference>
<feature type="domain" description="SRCR" evidence="13">
    <location>
        <begin position="142"/>
        <end position="244"/>
    </location>
</feature>
<keyword evidence="7 10" id="KW-1015">Disulfide bond</keyword>
<dbReference type="EnsemblMetazoa" id="XM_038211418.1">
    <property type="protein sequence ID" value="XP_038067346.1"/>
    <property type="gene ID" value="LOC119737229"/>
</dbReference>
<dbReference type="Pfam" id="PF00530">
    <property type="entry name" value="SRCR"/>
    <property type="match status" value="6"/>
</dbReference>
<feature type="disulfide bond" evidence="10">
    <location>
        <begin position="428"/>
        <end position="438"/>
    </location>
</feature>
<evidence type="ECO:0000256" key="8">
    <source>
        <dbReference type="ARBA" id="ARBA00023170"/>
    </source>
</evidence>
<evidence type="ECO:0000256" key="3">
    <source>
        <dbReference type="ARBA" id="ARBA00022729"/>
    </source>
</evidence>
<dbReference type="InterPro" id="IPR036772">
    <property type="entry name" value="SRCR-like_dom_sf"/>
</dbReference>
<feature type="chain" id="PRO_5038275723" description="SRCR domain-containing protein" evidence="12">
    <location>
        <begin position="17"/>
        <end position="760"/>
    </location>
</feature>
<evidence type="ECO:0000256" key="11">
    <source>
        <dbReference type="SAM" id="Phobius"/>
    </source>
</evidence>
<dbReference type="GO" id="GO:0016020">
    <property type="term" value="C:membrane"/>
    <property type="evidence" value="ECO:0007669"/>
    <property type="project" value="UniProtKB-SubCell"/>
</dbReference>
<dbReference type="FunFam" id="3.10.250.10:FF:000005">
    <property type="entry name" value="Neurotrypsin isoform A"/>
    <property type="match status" value="1"/>
</dbReference>
<dbReference type="GeneID" id="119737229"/>
<comment type="caution">
    <text evidence="10">Lacks conserved residue(s) required for the propagation of feature annotation.</text>
</comment>
<feature type="signal peptide" evidence="12">
    <location>
        <begin position="1"/>
        <end position="16"/>
    </location>
</feature>
<dbReference type="PANTHER" id="PTHR48071:SF28">
    <property type="entry name" value="SRCR DOMAIN-CONTAINING PROTEIN"/>
    <property type="match status" value="1"/>
</dbReference>
<feature type="disulfide bond" evidence="10">
    <location>
        <begin position="659"/>
        <end position="669"/>
    </location>
</feature>
<dbReference type="SUPFAM" id="SSF56487">
    <property type="entry name" value="SRCR-like"/>
    <property type="match status" value="6"/>
</dbReference>
<dbReference type="OrthoDB" id="536948at2759"/>
<dbReference type="FunFam" id="3.10.250.10:FF:000016">
    <property type="entry name" value="Scavenger receptor cysteine-rich protein type 12"/>
    <property type="match status" value="1"/>
</dbReference>
<feature type="domain" description="SRCR" evidence="13">
    <location>
        <begin position="29"/>
        <end position="129"/>
    </location>
</feature>
<dbReference type="PANTHER" id="PTHR48071">
    <property type="entry name" value="SRCR DOMAIN-CONTAINING PROTEIN"/>
    <property type="match status" value="1"/>
</dbReference>
<protein>
    <recommendedName>
        <fullName evidence="13">SRCR domain-containing protein</fullName>
    </recommendedName>
</protein>
<dbReference type="SMART" id="SM00202">
    <property type="entry name" value="SR"/>
    <property type="match status" value="6"/>
</dbReference>
<feature type="disulfide bond" evidence="10">
    <location>
        <begin position="318"/>
        <end position="328"/>
    </location>
</feature>